<dbReference type="AlphaFoldDB" id="A0AA39MQJ9"/>
<dbReference type="GeneID" id="85361822"/>
<dbReference type="EMBL" id="JAUEPS010000058">
    <property type="protein sequence ID" value="KAK0443416.1"/>
    <property type="molecule type" value="Genomic_DNA"/>
</dbReference>
<comment type="caution">
    <text evidence="2">The sequence shown here is derived from an EMBL/GenBank/DDBJ whole genome shotgun (WGS) entry which is preliminary data.</text>
</comment>
<keyword evidence="1" id="KW-0812">Transmembrane</keyword>
<keyword evidence="3" id="KW-1185">Reference proteome</keyword>
<dbReference type="Proteomes" id="UP001175211">
    <property type="component" value="Unassembled WGS sequence"/>
</dbReference>
<dbReference type="RefSeq" id="XP_060324735.1">
    <property type="nucleotide sequence ID" value="XM_060478274.1"/>
</dbReference>
<accession>A0AA39MQJ9</accession>
<protein>
    <submittedName>
        <fullName evidence="2">Uncharacterized protein</fullName>
    </submittedName>
</protein>
<sequence length="223" mass="25317">MVLNSERIALASLVQAWISFYSLILMTLHGLFAHNNFIPREFPVVFDVLSPSRFLGIKGELYSPLNPISPSHPTPTPTPSLLSSSFFYHPPCHLAVRDIGGASRSPAHLLIRDSVTFATLPAFPCTVMFEFELEGWYPLHPHSYRLNDQVSLCLTHLSFLRLEKATNETIRPFIWYENLYGTYKEGEQTTDVLVESFYVSDSRKQPSLKMLQVDVQAAERSPK</sequence>
<name>A0AA39MQJ9_ARMTA</name>
<keyword evidence="1" id="KW-0472">Membrane</keyword>
<evidence type="ECO:0000313" key="2">
    <source>
        <dbReference type="EMBL" id="KAK0443416.1"/>
    </source>
</evidence>
<proteinExistence type="predicted"/>
<keyword evidence="1" id="KW-1133">Transmembrane helix</keyword>
<evidence type="ECO:0000313" key="3">
    <source>
        <dbReference type="Proteomes" id="UP001175211"/>
    </source>
</evidence>
<reference evidence="2" key="1">
    <citation type="submission" date="2023-06" db="EMBL/GenBank/DDBJ databases">
        <authorList>
            <consortium name="Lawrence Berkeley National Laboratory"/>
            <person name="Ahrendt S."/>
            <person name="Sahu N."/>
            <person name="Indic B."/>
            <person name="Wong-Bajracharya J."/>
            <person name="Merenyi Z."/>
            <person name="Ke H.-M."/>
            <person name="Monk M."/>
            <person name="Kocsube S."/>
            <person name="Drula E."/>
            <person name="Lipzen A."/>
            <person name="Balint B."/>
            <person name="Henrissat B."/>
            <person name="Andreopoulos B."/>
            <person name="Martin F.M."/>
            <person name="Harder C.B."/>
            <person name="Rigling D."/>
            <person name="Ford K.L."/>
            <person name="Foster G.D."/>
            <person name="Pangilinan J."/>
            <person name="Papanicolaou A."/>
            <person name="Barry K."/>
            <person name="LaButti K."/>
            <person name="Viragh M."/>
            <person name="Koriabine M."/>
            <person name="Yan M."/>
            <person name="Riley R."/>
            <person name="Champramary S."/>
            <person name="Plett K.L."/>
            <person name="Tsai I.J."/>
            <person name="Slot J."/>
            <person name="Sipos G."/>
            <person name="Plett J."/>
            <person name="Nagy L.G."/>
            <person name="Grigoriev I.V."/>
        </authorList>
    </citation>
    <scope>NUCLEOTIDE SEQUENCE</scope>
    <source>
        <strain evidence="2">CCBAS 213</strain>
    </source>
</reference>
<feature type="transmembrane region" description="Helical" evidence="1">
    <location>
        <begin position="12"/>
        <end position="32"/>
    </location>
</feature>
<organism evidence="2 3">
    <name type="scientific">Armillaria tabescens</name>
    <name type="common">Ringless honey mushroom</name>
    <name type="synonym">Agaricus tabescens</name>
    <dbReference type="NCBI Taxonomy" id="1929756"/>
    <lineage>
        <taxon>Eukaryota</taxon>
        <taxon>Fungi</taxon>
        <taxon>Dikarya</taxon>
        <taxon>Basidiomycota</taxon>
        <taxon>Agaricomycotina</taxon>
        <taxon>Agaricomycetes</taxon>
        <taxon>Agaricomycetidae</taxon>
        <taxon>Agaricales</taxon>
        <taxon>Marasmiineae</taxon>
        <taxon>Physalacriaceae</taxon>
        <taxon>Desarmillaria</taxon>
    </lineage>
</organism>
<evidence type="ECO:0000256" key="1">
    <source>
        <dbReference type="SAM" id="Phobius"/>
    </source>
</evidence>
<gene>
    <name evidence="2" type="ORF">EV420DRAFT_1649205</name>
</gene>